<evidence type="ECO:0000313" key="1">
    <source>
        <dbReference type="EMBL" id="RDX41206.1"/>
    </source>
</evidence>
<sequence length="179" mass="19940">MSSPRQWFKLQREDTARCSGCGVYSTILRIPYKYYDGSIHVLATNDGVELRQRPEHVLVDFASRRARAPNRRLRAFHRVRDSAPDHHSTLRLSLFGSTFPLLAHLFYVSETAARSASVPASRIFEAELFHTCHTTRRAPGKRTMPAAGPVGAPEARTCLCALGRQSQHGPGARGTAAWK</sequence>
<protein>
    <submittedName>
        <fullName evidence="1">Uncharacterized protein</fullName>
    </submittedName>
</protein>
<dbReference type="AlphaFoldDB" id="A0A371CLQ0"/>
<evidence type="ECO:0000313" key="2">
    <source>
        <dbReference type="Proteomes" id="UP000256964"/>
    </source>
</evidence>
<dbReference type="EMBL" id="KZ857519">
    <property type="protein sequence ID" value="RDX41206.1"/>
    <property type="molecule type" value="Genomic_DNA"/>
</dbReference>
<keyword evidence="2" id="KW-1185">Reference proteome</keyword>
<reference evidence="1 2" key="1">
    <citation type="journal article" date="2018" name="Biotechnol. Biofuels">
        <title>Integrative visual omics of the white-rot fungus Polyporus brumalis exposes the biotechnological potential of its oxidative enzymes for delignifying raw plant biomass.</title>
        <authorList>
            <person name="Miyauchi S."/>
            <person name="Rancon A."/>
            <person name="Drula E."/>
            <person name="Hage H."/>
            <person name="Chaduli D."/>
            <person name="Favel A."/>
            <person name="Grisel S."/>
            <person name="Henrissat B."/>
            <person name="Herpoel-Gimbert I."/>
            <person name="Ruiz-Duenas F.J."/>
            <person name="Chevret D."/>
            <person name="Hainaut M."/>
            <person name="Lin J."/>
            <person name="Wang M."/>
            <person name="Pangilinan J."/>
            <person name="Lipzen A."/>
            <person name="Lesage-Meessen L."/>
            <person name="Navarro D."/>
            <person name="Riley R."/>
            <person name="Grigoriev I.V."/>
            <person name="Zhou S."/>
            <person name="Raouche S."/>
            <person name="Rosso M.N."/>
        </authorList>
    </citation>
    <scope>NUCLEOTIDE SEQUENCE [LARGE SCALE GENOMIC DNA]</scope>
    <source>
        <strain evidence="1 2">BRFM 1820</strain>
    </source>
</reference>
<organism evidence="1 2">
    <name type="scientific">Lentinus brumalis</name>
    <dbReference type="NCBI Taxonomy" id="2498619"/>
    <lineage>
        <taxon>Eukaryota</taxon>
        <taxon>Fungi</taxon>
        <taxon>Dikarya</taxon>
        <taxon>Basidiomycota</taxon>
        <taxon>Agaricomycotina</taxon>
        <taxon>Agaricomycetes</taxon>
        <taxon>Polyporales</taxon>
        <taxon>Polyporaceae</taxon>
        <taxon>Lentinus</taxon>
    </lineage>
</organism>
<name>A0A371CLQ0_9APHY</name>
<gene>
    <name evidence="1" type="ORF">OH76DRAFT_246862</name>
</gene>
<dbReference type="Proteomes" id="UP000256964">
    <property type="component" value="Unassembled WGS sequence"/>
</dbReference>
<proteinExistence type="predicted"/>
<accession>A0A371CLQ0</accession>